<feature type="domain" description="Carrier" evidence="4">
    <location>
        <begin position="560"/>
        <end position="637"/>
    </location>
</feature>
<sequence>MLTGEDHERIVSWNHKAIHTQKTCMHYLVEAVARAMPHAEAVCSWDGSLSYSQLNNLSSIAARRLAKLGVEPGVFVPFVFEKSMWTVVATLAILKAGGAFVPLDPQHPESRLREIIASIGANIIVCSETLAPKFSTLVNCVAVISARTVNAKNCSSLHNFYSAVVHPSDPIFVLFTSGSTGLPKGMVHEHSAICTHAITHGEVMSYHGARVLQFAAYTFDVAIIDIFTTLIFGGTICIPSEEERMSNIIGAINNMKADYAILTPSFARVIKPSDVPTLKTLAVGGEALSQDGLKQWLEQVSVIQIYGPAEVGICLSIEMRLNKTRAETVGFPLPNCSCWLVDPDDVQKLVPVGAVGEMVVAGSSIARGYLNDEAKTKASFIDPPSWAKDLGLDDTRFFKTGDLLRYNTDSMDGSFDFVGRKDQQIKLRGQRVEPGEIEHHVACIPGVTISMATRPELGYFKGQLVLVVEMHSETSLQVKNEPISLLPNPVLTLEHVKEYLLRFLPGYMIPTTCLVVRRLPFVPSLKINRKKVEAWLESMIAVPGDLMGNSIGVLESSRLDPFEQTAIQLSSKIADIISNPGLTGLNFIFQAAGIDSIQIISFSLFLQQTYGIKLPIDILLNSSLTIRDLAALIDTRNESGKNVVASQTANLLSEYEATSRALFQTLESLPPLNQQRVPVKKVLITGATGYLGSAVLQNLLENSSVNVIALIHCNEPHQGIQRLISSARTKGWWKDDFSTRIQVWTGDLSALHLGLSSSHHSQLSSTLSDADISLNSIQAIIHSGAKVHYSSDFTSLKHTNITSTSILLSYFALSPHLHTFVFVSGGTQPDDDLTPSQLSTSPSLSAEIAQAGGYAHTKLVSEFLVADCAAHPAFSGKRICTIKPGYIVGSLEDGHSNKSDFIWRFVAGCVEIGAYNQEAVHRWLFIADVDLVAGTVVAPLFSESGEEESDGCAQTQRILDGLYFSELWELLRREFGWELDALSAGEWMERMKEAILAKGESHQLFSLMHVLERDGTVLGSARIPSPDLSAAAKERVGAVVKSNVRHLVDVGLIFPANLGKEVHV</sequence>
<dbReference type="Proteomes" id="UP000887226">
    <property type="component" value="Unassembled WGS sequence"/>
</dbReference>
<comment type="caution">
    <text evidence="5">The sequence shown here is derived from an EMBL/GenBank/DDBJ whole genome shotgun (WGS) entry which is preliminary data.</text>
</comment>
<dbReference type="FunFam" id="3.40.50.12780:FF:000014">
    <property type="entry name" value="Nonribosomal peptide synthetase 1"/>
    <property type="match status" value="1"/>
</dbReference>
<dbReference type="InterPro" id="IPR036736">
    <property type="entry name" value="ACP-like_sf"/>
</dbReference>
<keyword evidence="2" id="KW-0597">Phosphoprotein</keyword>
<dbReference type="Gene3D" id="3.40.50.720">
    <property type="entry name" value="NAD(P)-binding Rossmann-like Domain"/>
    <property type="match status" value="1"/>
</dbReference>
<accession>A0A9P7YX37</accession>
<dbReference type="InterPro" id="IPR020845">
    <property type="entry name" value="AMP-binding_CS"/>
</dbReference>
<dbReference type="PROSITE" id="PS00455">
    <property type="entry name" value="AMP_BINDING"/>
    <property type="match status" value="1"/>
</dbReference>
<dbReference type="PANTHER" id="PTHR44845:SF4">
    <property type="entry name" value="NONRIBOSOMAL PEPTIDE SYNTHASE INPA"/>
    <property type="match status" value="1"/>
</dbReference>
<dbReference type="InterPro" id="IPR000873">
    <property type="entry name" value="AMP-dep_synth/lig_dom"/>
</dbReference>
<dbReference type="NCBIfam" id="TIGR01733">
    <property type="entry name" value="AA-adenyl-dom"/>
    <property type="match status" value="1"/>
</dbReference>
<name>A0A9P7YX37_9HELO</name>
<dbReference type="Pfam" id="PF00550">
    <property type="entry name" value="PP-binding"/>
    <property type="match status" value="1"/>
</dbReference>
<dbReference type="InterPro" id="IPR036291">
    <property type="entry name" value="NAD(P)-bd_dom_sf"/>
</dbReference>
<keyword evidence="6" id="KW-1185">Reference proteome</keyword>
<reference evidence="5" key="1">
    <citation type="journal article" date="2021" name="IMA Fungus">
        <title>Genomic characterization of three marine fungi, including Emericellopsis atlantica sp. nov. with signatures of a generalist lifestyle and marine biomass degradation.</title>
        <authorList>
            <person name="Hagestad O.C."/>
            <person name="Hou L."/>
            <person name="Andersen J.H."/>
            <person name="Hansen E.H."/>
            <person name="Altermark B."/>
            <person name="Li C."/>
            <person name="Kuhnert E."/>
            <person name="Cox R.J."/>
            <person name="Crous P.W."/>
            <person name="Spatafora J.W."/>
            <person name="Lail K."/>
            <person name="Amirebrahimi M."/>
            <person name="Lipzen A."/>
            <person name="Pangilinan J."/>
            <person name="Andreopoulos W."/>
            <person name="Hayes R.D."/>
            <person name="Ng V."/>
            <person name="Grigoriev I.V."/>
            <person name="Jackson S.A."/>
            <person name="Sutton T.D.S."/>
            <person name="Dobson A.D.W."/>
            <person name="Rama T."/>
        </authorList>
    </citation>
    <scope>NUCLEOTIDE SEQUENCE</scope>
    <source>
        <strain evidence="5">TRa3180A</strain>
    </source>
</reference>
<dbReference type="Pfam" id="PF00501">
    <property type="entry name" value="AMP-binding"/>
    <property type="match status" value="1"/>
</dbReference>
<dbReference type="InterPro" id="IPR013120">
    <property type="entry name" value="FAR_NAD-bd"/>
</dbReference>
<dbReference type="OrthoDB" id="416786at2759"/>
<dbReference type="Pfam" id="PF07993">
    <property type="entry name" value="NAD_binding_4"/>
    <property type="match status" value="1"/>
</dbReference>
<evidence type="ECO:0000256" key="3">
    <source>
        <dbReference type="ARBA" id="ARBA00022598"/>
    </source>
</evidence>
<dbReference type="Gene3D" id="3.30.300.30">
    <property type="match status" value="1"/>
</dbReference>
<dbReference type="SUPFAM" id="SSF51735">
    <property type="entry name" value="NAD(P)-binding Rossmann-fold domains"/>
    <property type="match status" value="1"/>
</dbReference>
<dbReference type="Gene3D" id="3.40.50.12780">
    <property type="entry name" value="N-terminal domain of ligase-like"/>
    <property type="match status" value="1"/>
</dbReference>
<proteinExistence type="predicted"/>
<keyword evidence="1" id="KW-0596">Phosphopantetheine</keyword>
<keyword evidence="3" id="KW-0436">Ligase</keyword>
<dbReference type="GO" id="GO:0016874">
    <property type="term" value="F:ligase activity"/>
    <property type="evidence" value="ECO:0007669"/>
    <property type="project" value="UniProtKB-KW"/>
</dbReference>
<gene>
    <name evidence="5" type="ORF">BJ878DRAFT_570265</name>
</gene>
<protein>
    <recommendedName>
        <fullName evidence="4">Carrier domain-containing protein</fullName>
    </recommendedName>
</protein>
<evidence type="ECO:0000259" key="4">
    <source>
        <dbReference type="PROSITE" id="PS50075"/>
    </source>
</evidence>
<dbReference type="PROSITE" id="PS50075">
    <property type="entry name" value="CARRIER"/>
    <property type="match status" value="1"/>
</dbReference>
<dbReference type="CDD" id="cd05918">
    <property type="entry name" value="A_NRPS_SidN3_like"/>
    <property type="match status" value="1"/>
</dbReference>
<evidence type="ECO:0000256" key="1">
    <source>
        <dbReference type="ARBA" id="ARBA00022450"/>
    </source>
</evidence>
<evidence type="ECO:0000313" key="5">
    <source>
        <dbReference type="EMBL" id="KAG9241341.1"/>
    </source>
</evidence>
<dbReference type="SUPFAM" id="SSF47336">
    <property type="entry name" value="ACP-like"/>
    <property type="match status" value="1"/>
</dbReference>
<evidence type="ECO:0000256" key="2">
    <source>
        <dbReference type="ARBA" id="ARBA00022553"/>
    </source>
</evidence>
<dbReference type="InterPro" id="IPR042099">
    <property type="entry name" value="ANL_N_sf"/>
</dbReference>
<dbReference type="EMBL" id="MU254228">
    <property type="protein sequence ID" value="KAG9241341.1"/>
    <property type="molecule type" value="Genomic_DNA"/>
</dbReference>
<dbReference type="InterPro" id="IPR010071">
    <property type="entry name" value="AA_adenyl_dom"/>
</dbReference>
<dbReference type="InterPro" id="IPR009081">
    <property type="entry name" value="PP-bd_ACP"/>
</dbReference>
<evidence type="ECO:0000313" key="6">
    <source>
        <dbReference type="Proteomes" id="UP000887226"/>
    </source>
</evidence>
<dbReference type="AlphaFoldDB" id="A0A9P7YX37"/>
<dbReference type="SUPFAM" id="SSF56801">
    <property type="entry name" value="Acetyl-CoA synthetase-like"/>
    <property type="match status" value="1"/>
</dbReference>
<dbReference type="PANTHER" id="PTHR44845">
    <property type="entry name" value="CARRIER DOMAIN-CONTAINING PROTEIN"/>
    <property type="match status" value="1"/>
</dbReference>
<organism evidence="5 6">
    <name type="scientific">Calycina marina</name>
    <dbReference type="NCBI Taxonomy" id="1763456"/>
    <lineage>
        <taxon>Eukaryota</taxon>
        <taxon>Fungi</taxon>
        <taxon>Dikarya</taxon>
        <taxon>Ascomycota</taxon>
        <taxon>Pezizomycotina</taxon>
        <taxon>Leotiomycetes</taxon>
        <taxon>Helotiales</taxon>
        <taxon>Pezizellaceae</taxon>
        <taxon>Calycina</taxon>
    </lineage>
</organism>
<dbReference type="InterPro" id="IPR045851">
    <property type="entry name" value="AMP-bd_C_sf"/>
</dbReference>